<comment type="caution">
    <text evidence="1">The sequence shown here is derived from an EMBL/GenBank/DDBJ whole genome shotgun (WGS) entry which is preliminary data.</text>
</comment>
<organism evidence="1 2">
    <name type="scientific">Rhodopila globiformis</name>
    <name type="common">Rhodopseudomonas globiformis</name>
    <dbReference type="NCBI Taxonomy" id="1071"/>
    <lineage>
        <taxon>Bacteria</taxon>
        <taxon>Pseudomonadati</taxon>
        <taxon>Pseudomonadota</taxon>
        <taxon>Alphaproteobacteria</taxon>
        <taxon>Acetobacterales</taxon>
        <taxon>Acetobacteraceae</taxon>
        <taxon>Rhodopila</taxon>
    </lineage>
</organism>
<accession>A0A2S6NHG0</accession>
<evidence type="ECO:0000313" key="1">
    <source>
        <dbReference type="EMBL" id="PPQ34085.1"/>
    </source>
</evidence>
<gene>
    <name evidence="1" type="ORF">CCS01_12545</name>
</gene>
<dbReference type="RefSeq" id="WP_104519195.1">
    <property type="nucleotide sequence ID" value="NZ_NHRY01000130.1"/>
</dbReference>
<sequence>MNYIARLQDELASVNAALVAKADAIQEFRVHLAGDKFAGFETDGGRKDWIAVADVNAWLARIAAAGA</sequence>
<name>A0A2S6NHG0_RHOGL</name>
<dbReference type="OrthoDB" id="9914543at2"/>
<evidence type="ECO:0000313" key="2">
    <source>
        <dbReference type="Proteomes" id="UP000239724"/>
    </source>
</evidence>
<protein>
    <submittedName>
        <fullName evidence="1">Uncharacterized protein</fullName>
    </submittedName>
</protein>
<keyword evidence="2" id="KW-1185">Reference proteome</keyword>
<dbReference type="Proteomes" id="UP000239724">
    <property type="component" value="Unassembled WGS sequence"/>
</dbReference>
<dbReference type="EMBL" id="NHRY01000130">
    <property type="protein sequence ID" value="PPQ34085.1"/>
    <property type="molecule type" value="Genomic_DNA"/>
</dbReference>
<proteinExistence type="predicted"/>
<reference evidence="1 2" key="1">
    <citation type="journal article" date="2018" name="Arch. Microbiol.">
        <title>New insights into the metabolic potential of the phototrophic purple bacterium Rhodopila globiformis DSM 161(T) from its draft genome sequence and evidence for a vanadium-dependent nitrogenase.</title>
        <authorList>
            <person name="Imhoff J.F."/>
            <person name="Rahn T."/>
            <person name="Kunzel S."/>
            <person name="Neulinger S.C."/>
        </authorList>
    </citation>
    <scope>NUCLEOTIDE SEQUENCE [LARGE SCALE GENOMIC DNA]</scope>
    <source>
        <strain evidence="1 2">DSM 161</strain>
    </source>
</reference>
<dbReference type="AlphaFoldDB" id="A0A2S6NHG0"/>